<evidence type="ECO:0000313" key="11">
    <source>
        <dbReference type="Proteomes" id="UP000472276"/>
    </source>
</evidence>
<reference evidence="10" key="2">
    <citation type="submission" date="2025-08" db="UniProtKB">
        <authorList>
            <consortium name="Ensembl"/>
        </authorList>
    </citation>
    <scope>IDENTIFICATION</scope>
</reference>
<keyword evidence="3" id="KW-0479">Metal-binding</keyword>
<evidence type="ECO:0000256" key="6">
    <source>
        <dbReference type="ARBA" id="ARBA00022989"/>
    </source>
</evidence>
<sequence length="237" mass="27398">MAAWKMKAMLSFVFQTHSCSQDINRDAPAAEPHSPLEQHQRLIASAGSASVNRQSINMDTEWTASLWLDTFNELLNEDNELDYGDRWTLNFNYNQTDRVTEEERRRGWKVSTYCARGNFECASCTRTWASARVVLVFRYRLLRGQGTVIMRPFGQACLRCRGNNFNLPGFAEKEVEQALLRQFYKIRKNCYHEEDGEKAEDNGRPSSESEEKTKPHKNHLCQACRVGHCCLDDKDDN</sequence>
<protein>
    <recommendedName>
        <fullName evidence="9">3CxxC-type domain-containing protein</fullName>
    </recommendedName>
</protein>
<dbReference type="GO" id="GO:0051205">
    <property type="term" value="P:protein insertion into membrane"/>
    <property type="evidence" value="ECO:0007669"/>
    <property type="project" value="TreeGrafter"/>
</dbReference>
<dbReference type="PANTHER" id="PTHR14402:SF20">
    <property type="entry name" value="RECEPTOR-TRANSPORTING PROTEIN 2"/>
    <property type="match status" value="1"/>
</dbReference>
<dbReference type="Proteomes" id="UP000472276">
    <property type="component" value="Unassembled WGS sequence"/>
</dbReference>
<evidence type="ECO:0000256" key="2">
    <source>
        <dbReference type="ARBA" id="ARBA00022692"/>
    </source>
</evidence>
<evidence type="ECO:0000256" key="4">
    <source>
        <dbReference type="ARBA" id="ARBA00022771"/>
    </source>
</evidence>
<dbReference type="GO" id="GO:0016020">
    <property type="term" value="C:membrane"/>
    <property type="evidence" value="ECO:0007669"/>
    <property type="project" value="UniProtKB-SubCell"/>
</dbReference>
<name>A0AAZ1Y5F7_OREAU</name>
<comment type="subcellular location">
    <subcellularLocation>
        <location evidence="1">Membrane</location>
        <topology evidence="1">Single-pass membrane protein</topology>
    </subcellularLocation>
</comment>
<keyword evidence="5" id="KW-0862">Zinc</keyword>
<evidence type="ECO:0000256" key="1">
    <source>
        <dbReference type="ARBA" id="ARBA00004167"/>
    </source>
</evidence>
<dbReference type="InterPro" id="IPR027377">
    <property type="entry name" value="ZAR1/RTP1-5-like_Znf-3CxxC"/>
</dbReference>
<keyword evidence="11" id="KW-1185">Reference proteome</keyword>
<organism evidence="10 11">
    <name type="scientific">Oreochromis aureus</name>
    <name type="common">Israeli tilapia</name>
    <name type="synonym">Chromis aureus</name>
    <dbReference type="NCBI Taxonomy" id="47969"/>
    <lineage>
        <taxon>Eukaryota</taxon>
        <taxon>Metazoa</taxon>
        <taxon>Chordata</taxon>
        <taxon>Craniata</taxon>
        <taxon>Vertebrata</taxon>
        <taxon>Euteleostomi</taxon>
        <taxon>Actinopterygii</taxon>
        <taxon>Neopterygii</taxon>
        <taxon>Teleostei</taxon>
        <taxon>Neoteleostei</taxon>
        <taxon>Acanthomorphata</taxon>
        <taxon>Ovalentaria</taxon>
        <taxon>Cichlomorphae</taxon>
        <taxon>Cichliformes</taxon>
        <taxon>Cichlidae</taxon>
        <taxon>African cichlids</taxon>
        <taxon>Pseudocrenilabrinae</taxon>
        <taxon>Oreochromini</taxon>
        <taxon>Oreochromis</taxon>
    </lineage>
</organism>
<dbReference type="AlphaFoldDB" id="A0AAZ1Y5F7"/>
<dbReference type="Ensembl" id="ENSOABT00000060983.1">
    <property type="protein sequence ID" value="ENSOABP00000075139.1"/>
    <property type="gene ID" value="ENSOABG00000024123.2"/>
</dbReference>
<dbReference type="SMART" id="SM01328">
    <property type="entry name" value="zf-3CxxC"/>
    <property type="match status" value="1"/>
</dbReference>
<keyword evidence="4" id="KW-0863">Zinc-finger</keyword>
<reference evidence="11" key="1">
    <citation type="submission" date="2020-03" db="EMBL/GenBank/DDBJ databases">
        <title>Evolution of repeat sequences and sex chromosomes of tilapia species revealed by chromosome-level genomes.</title>
        <authorList>
            <person name="Xu L."/>
            <person name="Tao W."/>
            <person name="Wang D."/>
            <person name="Zhou Q."/>
        </authorList>
    </citation>
    <scope>NUCLEOTIDE SEQUENCE [LARGE SCALE GENOMIC DNA]</scope>
    <source>
        <strain evidence="11">Israel</strain>
    </source>
</reference>
<evidence type="ECO:0000256" key="8">
    <source>
        <dbReference type="SAM" id="MobiDB-lite"/>
    </source>
</evidence>
<evidence type="ECO:0000313" key="10">
    <source>
        <dbReference type="Ensembl" id="ENSOABP00000075139.1"/>
    </source>
</evidence>
<keyword evidence="6" id="KW-1133">Transmembrane helix</keyword>
<dbReference type="GO" id="GO:0031849">
    <property type="term" value="F:olfactory receptor binding"/>
    <property type="evidence" value="ECO:0007669"/>
    <property type="project" value="TreeGrafter"/>
</dbReference>
<dbReference type="GO" id="GO:0008270">
    <property type="term" value="F:zinc ion binding"/>
    <property type="evidence" value="ECO:0007669"/>
    <property type="project" value="UniProtKB-KW"/>
</dbReference>
<evidence type="ECO:0000259" key="9">
    <source>
        <dbReference type="SMART" id="SM01328"/>
    </source>
</evidence>
<feature type="compositionally biased region" description="Basic and acidic residues" evidence="8">
    <location>
        <begin position="196"/>
        <end position="213"/>
    </location>
</feature>
<keyword evidence="2" id="KW-0812">Transmembrane</keyword>
<dbReference type="InterPro" id="IPR026096">
    <property type="entry name" value="R-trans_p"/>
</dbReference>
<accession>A0AAZ1Y5F7</accession>
<keyword evidence="7" id="KW-0472">Membrane</keyword>
<feature type="region of interest" description="Disordered" evidence="8">
    <location>
        <begin position="196"/>
        <end position="216"/>
    </location>
</feature>
<proteinExistence type="predicted"/>
<dbReference type="GO" id="GO:0006612">
    <property type="term" value="P:protein targeting to membrane"/>
    <property type="evidence" value="ECO:0007669"/>
    <property type="project" value="TreeGrafter"/>
</dbReference>
<evidence type="ECO:0000256" key="5">
    <source>
        <dbReference type="ARBA" id="ARBA00022833"/>
    </source>
</evidence>
<dbReference type="Pfam" id="PF13695">
    <property type="entry name" value="Zn_ribbon_3CxxC"/>
    <property type="match status" value="1"/>
</dbReference>
<reference evidence="10" key="3">
    <citation type="submission" date="2025-09" db="UniProtKB">
        <authorList>
            <consortium name="Ensembl"/>
        </authorList>
    </citation>
    <scope>IDENTIFICATION</scope>
</reference>
<evidence type="ECO:0000256" key="3">
    <source>
        <dbReference type="ARBA" id="ARBA00022723"/>
    </source>
</evidence>
<evidence type="ECO:0000256" key="7">
    <source>
        <dbReference type="ARBA" id="ARBA00023136"/>
    </source>
</evidence>
<dbReference type="PANTHER" id="PTHR14402">
    <property type="entry name" value="RECEPTOR TRANSPORTING PROTEIN"/>
    <property type="match status" value="1"/>
</dbReference>
<gene>
    <name evidence="10" type="primary">LOC116312102</name>
</gene>
<feature type="domain" description="3CxxC-type" evidence="9">
    <location>
        <begin position="114"/>
        <end position="227"/>
    </location>
</feature>